<feature type="compositionally biased region" description="Low complexity" evidence="2">
    <location>
        <begin position="131"/>
        <end position="144"/>
    </location>
</feature>
<dbReference type="HOGENOM" id="CLU_007078_0_2_1"/>
<dbReference type="Pfam" id="PF06738">
    <property type="entry name" value="ThrE"/>
    <property type="match status" value="1"/>
</dbReference>
<feature type="transmembrane region" description="Helical" evidence="3">
    <location>
        <begin position="679"/>
        <end position="702"/>
    </location>
</feature>
<evidence type="ECO:0000313" key="5">
    <source>
        <dbReference type="EMBL" id="KIM43997.1"/>
    </source>
</evidence>
<accession>A0A0C2YSI5</accession>
<feature type="compositionally biased region" description="Polar residues" evidence="2">
    <location>
        <begin position="441"/>
        <end position="455"/>
    </location>
</feature>
<protein>
    <recommendedName>
        <fullName evidence="4">Threonine/serine exporter-like N-terminal domain-containing protein</fullName>
    </recommendedName>
</protein>
<feature type="compositionally biased region" description="Polar residues" evidence="2">
    <location>
        <begin position="99"/>
        <end position="113"/>
    </location>
</feature>
<comment type="similarity">
    <text evidence="1">Belongs to the ThrE exporter (TC 2.A.79) family.</text>
</comment>
<dbReference type="PANTHER" id="PTHR31082">
    <property type="entry name" value="PHEROMONE-REGULATED MEMBRANE PROTEIN 10"/>
    <property type="match status" value="1"/>
</dbReference>
<dbReference type="STRING" id="686832.A0A0C2YSI5"/>
<feature type="compositionally biased region" description="Polar residues" evidence="2">
    <location>
        <begin position="242"/>
        <end position="261"/>
    </location>
</feature>
<feature type="compositionally biased region" description="Basic and acidic residues" evidence="2">
    <location>
        <begin position="61"/>
        <end position="80"/>
    </location>
</feature>
<evidence type="ECO:0000313" key="6">
    <source>
        <dbReference type="Proteomes" id="UP000053424"/>
    </source>
</evidence>
<organism evidence="5 6">
    <name type="scientific">Hebeloma cylindrosporum</name>
    <dbReference type="NCBI Taxonomy" id="76867"/>
    <lineage>
        <taxon>Eukaryota</taxon>
        <taxon>Fungi</taxon>
        <taxon>Dikarya</taxon>
        <taxon>Basidiomycota</taxon>
        <taxon>Agaricomycotina</taxon>
        <taxon>Agaricomycetes</taxon>
        <taxon>Agaricomycetidae</taxon>
        <taxon>Agaricales</taxon>
        <taxon>Agaricineae</taxon>
        <taxon>Hymenogastraceae</taxon>
        <taxon>Hebeloma</taxon>
    </lineage>
</organism>
<feature type="compositionally biased region" description="Basic and acidic residues" evidence="2">
    <location>
        <begin position="269"/>
        <end position="287"/>
    </location>
</feature>
<feature type="transmembrane region" description="Helical" evidence="3">
    <location>
        <begin position="890"/>
        <end position="911"/>
    </location>
</feature>
<dbReference type="EMBL" id="KN831774">
    <property type="protein sequence ID" value="KIM43997.1"/>
    <property type="molecule type" value="Genomic_DNA"/>
</dbReference>
<feature type="region of interest" description="Disordered" evidence="2">
    <location>
        <begin position="439"/>
        <end position="480"/>
    </location>
</feature>
<keyword evidence="3" id="KW-0472">Membrane</keyword>
<dbReference type="Proteomes" id="UP000053424">
    <property type="component" value="Unassembled WGS sequence"/>
</dbReference>
<reference evidence="5 6" key="1">
    <citation type="submission" date="2014-04" db="EMBL/GenBank/DDBJ databases">
        <authorList>
            <consortium name="DOE Joint Genome Institute"/>
            <person name="Kuo A."/>
            <person name="Gay G."/>
            <person name="Dore J."/>
            <person name="Kohler A."/>
            <person name="Nagy L.G."/>
            <person name="Floudas D."/>
            <person name="Copeland A."/>
            <person name="Barry K.W."/>
            <person name="Cichocki N."/>
            <person name="Veneault-Fourrey C."/>
            <person name="LaButti K."/>
            <person name="Lindquist E.A."/>
            <person name="Lipzen A."/>
            <person name="Lundell T."/>
            <person name="Morin E."/>
            <person name="Murat C."/>
            <person name="Sun H."/>
            <person name="Tunlid A."/>
            <person name="Henrissat B."/>
            <person name="Grigoriev I.V."/>
            <person name="Hibbett D.S."/>
            <person name="Martin F."/>
            <person name="Nordberg H.P."/>
            <person name="Cantor M.N."/>
            <person name="Hua S.X."/>
        </authorList>
    </citation>
    <scope>NUCLEOTIDE SEQUENCE [LARGE SCALE GENOMIC DNA]</scope>
    <source>
        <strain evidence="6">h7</strain>
    </source>
</reference>
<gene>
    <name evidence="5" type="ORF">M413DRAFT_372556</name>
</gene>
<feature type="compositionally biased region" description="Basic and acidic residues" evidence="2">
    <location>
        <begin position="212"/>
        <end position="226"/>
    </location>
</feature>
<feature type="region of interest" description="Disordered" evidence="2">
    <location>
        <begin position="1"/>
        <end position="299"/>
    </location>
</feature>
<dbReference type="InterPro" id="IPR051361">
    <property type="entry name" value="ThrE/Ser_Exporter"/>
</dbReference>
<proteinExistence type="inferred from homology"/>
<dbReference type="AlphaFoldDB" id="A0A0C2YSI5"/>
<keyword evidence="3" id="KW-0812">Transmembrane</keyword>
<evidence type="ECO:0000256" key="3">
    <source>
        <dbReference type="SAM" id="Phobius"/>
    </source>
</evidence>
<feature type="compositionally biased region" description="Basic residues" evidence="2">
    <location>
        <begin position="199"/>
        <end position="211"/>
    </location>
</feature>
<feature type="transmembrane region" description="Helical" evidence="3">
    <location>
        <begin position="824"/>
        <end position="841"/>
    </location>
</feature>
<feature type="compositionally biased region" description="Basic residues" evidence="2">
    <location>
        <begin position="31"/>
        <end position="44"/>
    </location>
</feature>
<feature type="transmembrane region" description="Helical" evidence="3">
    <location>
        <begin position="769"/>
        <end position="786"/>
    </location>
</feature>
<feature type="transmembrane region" description="Helical" evidence="3">
    <location>
        <begin position="798"/>
        <end position="818"/>
    </location>
</feature>
<dbReference type="GO" id="GO:0022857">
    <property type="term" value="F:transmembrane transporter activity"/>
    <property type="evidence" value="ECO:0007669"/>
    <property type="project" value="InterPro"/>
</dbReference>
<feature type="transmembrane region" description="Helical" evidence="3">
    <location>
        <begin position="630"/>
        <end position="648"/>
    </location>
</feature>
<sequence>MPSPNKPSDDPRPPGGTSRHPADSRPPGGTSRHHTPGTRTPRKVQWHDYDSTDSALSPTHALDEHGLNEQGFKELTEALERHRKGTPLKTVHYYPPQEDASSSSSTGPDPQNETVDEGNQTDHTDDSHYPSSFASSRIFGSSSSQPYTPPTHEVPDNYINEDEDAGLPGTKDLRNYSRKKARDFVRTLRRPSLSEAHEHKRKAGLANRRRKEPNVHVDRDKEKDVENGAAPQEPRGGGILSTLLNLYQHPDNSGAITPTTMSSQSSRRSSFDGEDRSATDNESDGRRSPRGKPPWRKAADKTYEKLLSCKNSVEMPNIFGHVSRPAAARSAGGVFGPLIASTGNLTGVAAPQASQLQPNLKRPGYKLSRYSIETKPDTPKPPAFPAAVKQRDNVVAGDQNLPTSSEGAKPRTPMPSPVPESFYQGGAKRNLSGIIGGYASSIRSGRKSGQSTPGSRTPVEALPPEYAHSPRHNKRHKRKKAEVYITRHVAHIIQREEFLMKLTRAMMMFGGPAHRLQSQMMSAARVLDIQMSVLYLPDIVLLSFDDDATGTSHIKLIRQSSAMDLGKLKDAFSLYWKVIHDKLSVSRASLELDVLMKKKPQYNRLQLVFIGGMCSAAICTVSFSGSFIDALVSFPLGAILVLVQIFSVRNVLFTYVFEVTMTTVFSFIAGALAETHKLCYSAILSSSIVLILPGFLVLNGSLELMSRQIVSGSVRLLFAVVYALFLGFGFTIGAEFYELITSKHVNGADDFTCSLVHDPLGPWYQRTPSVWWAFLTVPMYSLFLSLRNQAPWNRKEMFLLIAFSCVGWVTNYFTGRRWVGQSDIIAAVGAFAVGLVSNLYSRIFSGNAFVVMITGILFQLPSGLGKGGLLTYVSEQTSGSGDAYLAGFRTALKIVSVGIGITIGLGLSLALTHPIQSRKREAGIFSL</sequence>
<feature type="compositionally biased region" description="Basic residues" evidence="2">
    <location>
        <begin position="469"/>
        <end position="480"/>
    </location>
</feature>
<dbReference type="OrthoDB" id="413008at2759"/>
<dbReference type="PANTHER" id="PTHR31082:SF4">
    <property type="entry name" value="PHEROMONE-REGULATED MEMBRANE PROTEIN 10"/>
    <property type="match status" value="1"/>
</dbReference>
<evidence type="ECO:0000256" key="2">
    <source>
        <dbReference type="SAM" id="MobiDB-lite"/>
    </source>
</evidence>
<keyword evidence="3" id="KW-1133">Transmembrane helix</keyword>
<evidence type="ECO:0000256" key="1">
    <source>
        <dbReference type="ARBA" id="ARBA00034125"/>
    </source>
</evidence>
<feature type="transmembrane region" description="Helical" evidence="3">
    <location>
        <begin position="714"/>
        <end position="734"/>
    </location>
</feature>
<reference evidence="6" key="2">
    <citation type="submission" date="2015-01" db="EMBL/GenBank/DDBJ databases">
        <title>Evolutionary Origins and Diversification of the Mycorrhizal Mutualists.</title>
        <authorList>
            <consortium name="DOE Joint Genome Institute"/>
            <consortium name="Mycorrhizal Genomics Consortium"/>
            <person name="Kohler A."/>
            <person name="Kuo A."/>
            <person name="Nagy L.G."/>
            <person name="Floudas D."/>
            <person name="Copeland A."/>
            <person name="Barry K.W."/>
            <person name="Cichocki N."/>
            <person name="Veneault-Fourrey C."/>
            <person name="LaButti K."/>
            <person name="Lindquist E.A."/>
            <person name="Lipzen A."/>
            <person name="Lundell T."/>
            <person name="Morin E."/>
            <person name="Murat C."/>
            <person name="Riley R."/>
            <person name="Ohm R."/>
            <person name="Sun H."/>
            <person name="Tunlid A."/>
            <person name="Henrissat B."/>
            <person name="Grigoriev I.V."/>
            <person name="Hibbett D.S."/>
            <person name="Martin F."/>
        </authorList>
    </citation>
    <scope>NUCLEOTIDE SEQUENCE [LARGE SCALE GENOMIC DNA]</scope>
    <source>
        <strain evidence="6">h7</strain>
    </source>
</reference>
<feature type="transmembrane region" description="Helical" evidence="3">
    <location>
        <begin position="655"/>
        <end position="673"/>
    </location>
</feature>
<name>A0A0C2YSI5_HEBCY</name>
<feature type="transmembrane region" description="Helical" evidence="3">
    <location>
        <begin position="848"/>
        <end position="870"/>
    </location>
</feature>
<evidence type="ECO:0000259" key="4">
    <source>
        <dbReference type="Pfam" id="PF06738"/>
    </source>
</evidence>
<keyword evidence="6" id="KW-1185">Reference proteome</keyword>
<dbReference type="InterPro" id="IPR010619">
    <property type="entry name" value="ThrE-like_N"/>
</dbReference>
<feature type="domain" description="Threonine/serine exporter-like N-terminal" evidence="4">
    <location>
        <begin position="498"/>
        <end position="736"/>
    </location>
</feature>
<feature type="region of interest" description="Disordered" evidence="2">
    <location>
        <begin position="392"/>
        <end position="426"/>
    </location>
</feature>